<dbReference type="HOGENOM" id="CLU_2922370_0_0_1"/>
<accession>G2YAI5</accession>
<evidence type="ECO:0000313" key="3">
    <source>
        <dbReference type="Proteomes" id="UP000008177"/>
    </source>
</evidence>
<dbReference type="Proteomes" id="UP000008177">
    <property type="component" value="Unplaced contigs"/>
</dbReference>
<sequence>MSEIGSSRSQSSEPGHFPRADSGNLTVSICSLDLELPLAARHFEPLHECDETWPENSLFEA</sequence>
<evidence type="ECO:0000256" key="1">
    <source>
        <dbReference type="SAM" id="MobiDB-lite"/>
    </source>
</evidence>
<proteinExistence type="predicted"/>
<evidence type="ECO:0000313" key="2">
    <source>
        <dbReference type="EMBL" id="CCD34226.1"/>
    </source>
</evidence>
<organism evidence="2 3">
    <name type="scientific">Botryotinia fuckeliana (strain T4)</name>
    <name type="common">Noble rot fungus</name>
    <name type="synonym">Botrytis cinerea</name>
    <dbReference type="NCBI Taxonomy" id="999810"/>
    <lineage>
        <taxon>Eukaryota</taxon>
        <taxon>Fungi</taxon>
        <taxon>Dikarya</taxon>
        <taxon>Ascomycota</taxon>
        <taxon>Pezizomycotina</taxon>
        <taxon>Leotiomycetes</taxon>
        <taxon>Helotiales</taxon>
        <taxon>Sclerotiniaceae</taxon>
        <taxon>Botrytis</taxon>
    </lineage>
</organism>
<dbReference type="AlphaFoldDB" id="G2YAI5"/>
<gene>
    <name evidence="2" type="ORF">BofuT4_uP104420.1</name>
</gene>
<feature type="compositionally biased region" description="Low complexity" evidence="1">
    <location>
        <begin position="1"/>
        <end position="12"/>
    </location>
</feature>
<dbReference type="EMBL" id="FQ790304">
    <property type="protein sequence ID" value="CCD34226.1"/>
    <property type="molecule type" value="Genomic_DNA"/>
</dbReference>
<reference evidence="3" key="1">
    <citation type="journal article" date="2011" name="PLoS Genet.">
        <title>Genomic analysis of the necrotrophic fungal pathogens Sclerotinia sclerotiorum and Botrytis cinerea.</title>
        <authorList>
            <person name="Amselem J."/>
            <person name="Cuomo C.A."/>
            <person name="van Kan J.A."/>
            <person name="Viaud M."/>
            <person name="Benito E.P."/>
            <person name="Couloux A."/>
            <person name="Coutinho P.M."/>
            <person name="de Vries R.P."/>
            <person name="Dyer P.S."/>
            <person name="Fillinger S."/>
            <person name="Fournier E."/>
            <person name="Gout L."/>
            <person name="Hahn M."/>
            <person name="Kohn L."/>
            <person name="Lapalu N."/>
            <person name="Plummer K.M."/>
            <person name="Pradier J.M."/>
            <person name="Quevillon E."/>
            <person name="Sharon A."/>
            <person name="Simon A."/>
            <person name="ten Have A."/>
            <person name="Tudzynski B."/>
            <person name="Tudzynski P."/>
            <person name="Wincker P."/>
            <person name="Andrew M."/>
            <person name="Anthouard V."/>
            <person name="Beever R.E."/>
            <person name="Beffa R."/>
            <person name="Benoit I."/>
            <person name="Bouzid O."/>
            <person name="Brault B."/>
            <person name="Chen Z."/>
            <person name="Choquer M."/>
            <person name="Collemare J."/>
            <person name="Cotton P."/>
            <person name="Danchin E.G."/>
            <person name="Da Silva C."/>
            <person name="Gautier A."/>
            <person name="Giraud C."/>
            <person name="Giraud T."/>
            <person name="Gonzalez C."/>
            <person name="Grossetete S."/>
            <person name="Guldener U."/>
            <person name="Henrissat B."/>
            <person name="Howlett B.J."/>
            <person name="Kodira C."/>
            <person name="Kretschmer M."/>
            <person name="Lappartient A."/>
            <person name="Leroch M."/>
            <person name="Levis C."/>
            <person name="Mauceli E."/>
            <person name="Neuveglise C."/>
            <person name="Oeser B."/>
            <person name="Pearson M."/>
            <person name="Poulain J."/>
            <person name="Poussereau N."/>
            <person name="Quesneville H."/>
            <person name="Rascle C."/>
            <person name="Schumacher J."/>
            <person name="Segurens B."/>
            <person name="Sexton A."/>
            <person name="Silva E."/>
            <person name="Sirven C."/>
            <person name="Soanes D.M."/>
            <person name="Talbot N.J."/>
            <person name="Templeton M."/>
            <person name="Yandava C."/>
            <person name="Yarden O."/>
            <person name="Zeng Q."/>
            <person name="Rollins J.A."/>
            <person name="Lebrun M.H."/>
            <person name="Dickman M."/>
        </authorList>
    </citation>
    <scope>NUCLEOTIDE SEQUENCE [LARGE SCALE GENOMIC DNA]</scope>
    <source>
        <strain evidence="3">T4</strain>
    </source>
</reference>
<feature type="region of interest" description="Disordered" evidence="1">
    <location>
        <begin position="1"/>
        <end position="22"/>
    </location>
</feature>
<name>G2YAI5_BOTF4</name>
<dbReference type="InParanoid" id="G2YAI5"/>
<protein>
    <submittedName>
        <fullName evidence="2">Uncharacterized protein</fullName>
    </submittedName>
</protein>